<protein>
    <submittedName>
        <fullName evidence="1">Uncharacterized protein</fullName>
    </submittedName>
</protein>
<name>A0A4R3MS97_9FIRM</name>
<proteinExistence type="predicted"/>
<dbReference type="EMBL" id="SMAL01000003">
    <property type="protein sequence ID" value="TCT15677.1"/>
    <property type="molecule type" value="Genomic_DNA"/>
</dbReference>
<evidence type="ECO:0000313" key="2">
    <source>
        <dbReference type="Proteomes" id="UP000294902"/>
    </source>
</evidence>
<comment type="caution">
    <text evidence="1">The sequence shown here is derived from an EMBL/GenBank/DDBJ whole genome shotgun (WGS) entry which is preliminary data.</text>
</comment>
<evidence type="ECO:0000313" key="1">
    <source>
        <dbReference type="EMBL" id="TCT15677.1"/>
    </source>
</evidence>
<gene>
    <name evidence="1" type="ORF">EDC18_103388</name>
</gene>
<reference evidence="1 2" key="1">
    <citation type="submission" date="2019-03" db="EMBL/GenBank/DDBJ databases">
        <title>Genomic Encyclopedia of Type Strains, Phase IV (KMG-IV): sequencing the most valuable type-strain genomes for metagenomic binning, comparative biology and taxonomic classification.</title>
        <authorList>
            <person name="Goeker M."/>
        </authorList>
    </citation>
    <scope>NUCLEOTIDE SEQUENCE [LARGE SCALE GENOMIC DNA]</scope>
    <source>
        <strain evidence="1 2">DSM 24629</strain>
    </source>
</reference>
<sequence>MSKRIIKNKNKETRAIEGTEFVLMTNDRDKITKRILTLLLKQFTLLIELHDNRLIAATYKDFKMIGRTPSNILLVYNELTEEEREINIEDIKIVRVFK</sequence>
<dbReference type="AlphaFoldDB" id="A0A4R3MS97"/>
<organism evidence="1 2">
    <name type="scientific">Natranaerovirga pectinivora</name>
    <dbReference type="NCBI Taxonomy" id="682400"/>
    <lineage>
        <taxon>Bacteria</taxon>
        <taxon>Bacillati</taxon>
        <taxon>Bacillota</taxon>
        <taxon>Clostridia</taxon>
        <taxon>Lachnospirales</taxon>
        <taxon>Natranaerovirgaceae</taxon>
        <taxon>Natranaerovirga</taxon>
    </lineage>
</organism>
<dbReference type="Proteomes" id="UP000294902">
    <property type="component" value="Unassembled WGS sequence"/>
</dbReference>
<dbReference type="RefSeq" id="WP_132251556.1">
    <property type="nucleotide sequence ID" value="NZ_SMAL01000003.1"/>
</dbReference>
<accession>A0A4R3MS97</accession>
<keyword evidence="2" id="KW-1185">Reference proteome</keyword>